<name>A0ACC2X1W6_9TREE</name>
<sequence length="146" mass="15002">MAGTSMATPHLAGLMAYLLEIYGSESFPSLDTDALAELSALGGADASEIAAQIAATSSAQEAERTVYSGVYNALPGFVKPFLPSPRLVSAFTNVAPTPKKPSVPALTPAQIKGLVVKLASKGVLTDVKEGTPNLLAFNNATVVVKK</sequence>
<gene>
    <name evidence="1" type="ORF">QFC22_004471</name>
</gene>
<dbReference type="EMBL" id="JASBWU010000012">
    <property type="protein sequence ID" value="KAJ9117621.1"/>
    <property type="molecule type" value="Genomic_DNA"/>
</dbReference>
<evidence type="ECO:0000313" key="2">
    <source>
        <dbReference type="Proteomes" id="UP001243375"/>
    </source>
</evidence>
<organism evidence="1 2">
    <name type="scientific">Naganishia vaughanmartiniae</name>
    <dbReference type="NCBI Taxonomy" id="1424756"/>
    <lineage>
        <taxon>Eukaryota</taxon>
        <taxon>Fungi</taxon>
        <taxon>Dikarya</taxon>
        <taxon>Basidiomycota</taxon>
        <taxon>Agaricomycotina</taxon>
        <taxon>Tremellomycetes</taxon>
        <taxon>Filobasidiales</taxon>
        <taxon>Filobasidiaceae</taxon>
        <taxon>Naganishia</taxon>
    </lineage>
</organism>
<proteinExistence type="predicted"/>
<keyword evidence="2" id="KW-1185">Reference proteome</keyword>
<accession>A0ACC2X1W6</accession>
<dbReference type="Proteomes" id="UP001243375">
    <property type="component" value="Unassembled WGS sequence"/>
</dbReference>
<reference evidence="1" key="1">
    <citation type="submission" date="2023-04" db="EMBL/GenBank/DDBJ databases">
        <title>Draft Genome sequencing of Naganishia species isolated from polar environments using Oxford Nanopore Technology.</title>
        <authorList>
            <person name="Leo P."/>
            <person name="Venkateswaran K."/>
        </authorList>
    </citation>
    <scope>NUCLEOTIDE SEQUENCE</scope>
    <source>
        <strain evidence="1">MNA-CCFEE 5425</strain>
    </source>
</reference>
<protein>
    <submittedName>
        <fullName evidence="1">Uncharacterized protein</fullName>
    </submittedName>
</protein>
<comment type="caution">
    <text evidence="1">The sequence shown here is derived from an EMBL/GenBank/DDBJ whole genome shotgun (WGS) entry which is preliminary data.</text>
</comment>
<evidence type="ECO:0000313" key="1">
    <source>
        <dbReference type="EMBL" id="KAJ9117621.1"/>
    </source>
</evidence>